<dbReference type="Pfam" id="PF00254">
    <property type="entry name" value="FKBP_C"/>
    <property type="match status" value="1"/>
</dbReference>
<dbReference type="InterPro" id="IPR046357">
    <property type="entry name" value="PPIase_dom_sf"/>
</dbReference>
<keyword evidence="4 5" id="KW-0413">Isomerase</keyword>
<evidence type="ECO:0000256" key="6">
    <source>
        <dbReference type="RuleBase" id="RU003915"/>
    </source>
</evidence>
<dbReference type="RefSeq" id="WP_092008825.1">
    <property type="nucleotide sequence ID" value="NZ_FOYW01000001.1"/>
</dbReference>
<dbReference type="Pfam" id="PF01346">
    <property type="entry name" value="FKBP_N"/>
    <property type="match status" value="1"/>
</dbReference>
<dbReference type="PROSITE" id="PS50059">
    <property type="entry name" value="FKBP_PPIASE"/>
    <property type="match status" value="1"/>
</dbReference>
<feature type="domain" description="PPIase FKBP-type" evidence="8">
    <location>
        <begin position="163"/>
        <end position="249"/>
    </location>
</feature>
<evidence type="ECO:0000256" key="2">
    <source>
        <dbReference type="ARBA" id="ARBA00006577"/>
    </source>
</evidence>
<dbReference type="STRING" id="650891.SAMN05216203_0626"/>
<dbReference type="InterPro" id="IPR000774">
    <property type="entry name" value="PPIase_FKBP_N"/>
</dbReference>
<evidence type="ECO:0000256" key="7">
    <source>
        <dbReference type="SAM" id="SignalP"/>
    </source>
</evidence>
<evidence type="ECO:0000256" key="3">
    <source>
        <dbReference type="ARBA" id="ARBA00023110"/>
    </source>
</evidence>
<keyword evidence="3 5" id="KW-0697">Rotamase</keyword>
<dbReference type="PANTHER" id="PTHR43811">
    <property type="entry name" value="FKBP-TYPE PEPTIDYL-PROLYL CIS-TRANS ISOMERASE FKPA"/>
    <property type="match status" value="1"/>
</dbReference>
<evidence type="ECO:0000313" key="10">
    <source>
        <dbReference type="Proteomes" id="UP000198644"/>
    </source>
</evidence>
<reference evidence="9 10" key="1">
    <citation type="submission" date="2016-10" db="EMBL/GenBank/DDBJ databases">
        <authorList>
            <person name="de Groot N.N."/>
        </authorList>
    </citation>
    <scope>NUCLEOTIDE SEQUENCE [LARGE SCALE GENOMIC DNA]</scope>
    <source>
        <strain evidence="9 10">CGMCC 1.9167</strain>
    </source>
</reference>
<dbReference type="Gene3D" id="1.10.287.460">
    <property type="entry name" value="Peptidyl-prolyl cis-trans isomerase, FKBP-type, N-terminal domain"/>
    <property type="match status" value="1"/>
</dbReference>
<feature type="signal peptide" evidence="7">
    <location>
        <begin position="1"/>
        <end position="18"/>
    </location>
</feature>
<protein>
    <recommendedName>
        <fullName evidence="6">Peptidyl-prolyl cis-trans isomerase</fullName>
        <ecNumber evidence="6">5.2.1.8</ecNumber>
    </recommendedName>
</protein>
<evidence type="ECO:0000256" key="1">
    <source>
        <dbReference type="ARBA" id="ARBA00000971"/>
    </source>
</evidence>
<sequence length="258" mass="28441">MNKSVSAVALLLVTAVFMGGYSEQARSEASSVKKEITSDDVQHEFKNLNDRYSYAYGADLAEKFKTEGVELNVDMMAEAMRDVFGDGDRKMSTGEIAATIDIYMKIHEKKKEAERAAAGKENKKKSEAFMAENAGKDGMVVTESGLQYRVISEGDGGYSPTEDDVVTVHYRGTFIDGTEFDSTYSRNQPYSVKVSKLIEGWGEALQLMSEGAKWELYVPAELAYGEEGSGEYIGPNTALVFEVELLDIEEGQESQKDS</sequence>
<evidence type="ECO:0000256" key="5">
    <source>
        <dbReference type="PROSITE-ProRule" id="PRU00277"/>
    </source>
</evidence>
<dbReference type="GO" id="GO:0006457">
    <property type="term" value="P:protein folding"/>
    <property type="evidence" value="ECO:0007669"/>
    <property type="project" value="InterPro"/>
</dbReference>
<dbReference type="OrthoDB" id="9814548at2"/>
<dbReference type="InterPro" id="IPR036944">
    <property type="entry name" value="PPIase_FKBP_N_sf"/>
</dbReference>
<keyword evidence="10" id="KW-1185">Reference proteome</keyword>
<organism evidence="9 10">
    <name type="scientific">Marinobacter daqiaonensis</name>
    <dbReference type="NCBI Taxonomy" id="650891"/>
    <lineage>
        <taxon>Bacteria</taxon>
        <taxon>Pseudomonadati</taxon>
        <taxon>Pseudomonadota</taxon>
        <taxon>Gammaproteobacteria</taxon>
        <taxon>Pseudomonadales</taxon>
        <taxon>Marinobacteraceae</taxon>
        <taxon>Marinobacter</taxon>
    </lineage>
</organism>
<dbReference type="AlphaFoldDB" id="A0A1I6GZF4"/>
<feature type="chain" id="PRO_5011671026" description="Peptidyl-prolyl cis-trans isomerase" evidence="7">
    <location>
        <begin position="19"/>
        <end position="258"/>
    </location>
</feature>
<dbReference type="InterPro" id="IPR001179">
    <property type="entry name" value="PPIase_FKBP_dom"/>
</dbReference>
<dbReference type="EC" id="5.2.1.8" evidence="6"/>
<evidence type="ECO:0000259" key="8">
    <source>
        <dbReference type="PROSITE" id="PS50059"/>
    </source>
</evidence>
<dbReference type="PANTHER" id="PTHR43811:SF23">
    <property type="entry name" value="FKBP-TYPE 22 KDA PEPTIDYL-PROLYL CIS-TRANS ISOMERASE"/>
    <property type="match status" value="1"/>
</dbReference>
<evidence type="ECO:0000313" key="9">
    <source>
        <dbReference type="EMBL" id="SFR47487.1"/>
    </source>
</evidence>
<comment type="similarity">
    <text evidence="2 6">Belongs to the FKBP-type PPIase family.</text>
</comment>
<dbReference type="EMBL" id="FOYW01000001">
    <property type="protein sequence ID" value="SFR47487.1"/>
    <property type="molecule type" value="Genomic_DNA"/>
</dbReference>
<dbReference type="Proteomes" id="UP000198644">
    <property type="component" value="Unassembled WGS sequence"/>
</dbReference>
<proteinExistence type="inferred from homology"/>
<keyword evidence="7" id="KW-0732">Signal</keyword>
<evidence type="ECO:0000256" key="4">
    <source>
        <dbReference type="ARBA" id="ARBA00023235"/>
    </source>
</evidence>
<comment type="catalytic activity">
    <reaction evidence="1 5 6">
        <text>[protein]-peptidylproline (omega=180) = [protein]-peptidylproline (omega=0)</text>
        <dbReference type="Rhea" id="RHEA:16237"/>
        <dbReference type="Rhea" id="RHEA-COMP:10747"/>
        <dbReference type="Rhea" id="RHEA-COMP:10748"/>
        <dbReference type="ChEBI" id="CHEBI:83833"/>
        <dbReference type="ChEBI" id="CHEBI:83834"/>
        <dbReference type="EC" id="5.2.1.8"/>
    </reaction>
</comment>
<gene>
    <name evidence="9" type="ORF">SAMN05216203_0626</name>
</gene>
<dbReference type="GO" id="GO:0003755">
    <property type="term" value="F:peptidyl-prolyl cis-trans isomerase activity"/>
    <property type="evidence" value="ECO:0007669"/>
    <property type="project" value="UniProtKB-UniRule"/>
</dbReference>
<dbReference type="Gene3D" id="3.10.50.40">
    <property type="match status" value="1"/>
</dbReference>
<dbReference type="SUPFAM" id="SSF54534">
    <property type="entry name" value="FKBP-like"/>
    <property type="match status" value="1"/>
</dbReference>
<accession>A0A1I6GZF4</accession>
<name>A0A1I6GZF4_9GAMM</name>